<dbReference type="Gene3D" id="1.10.287.610">
    <property type="entry name" value="Helix hairpin bin"/>
    <property type="match status" value="1"/>
</dbReference>
<reference evidence="8" key="1">
    <citation type="journal article" date="2014" name="Int. J. Syst. Evol. Microbiol.">
        <title>Complete genome sequence of Corynebacterium casei LMG S-19264T (=DSM 44701T), isolated from a smear-ripened cheese.</title>
        <authorList>
            <consortium name="US DOE Joint Genome Institute (JGI-PGF)"/>
            <person name="Walter F."/>
            <person name="Albersmeier A."/>
            <person name="Kalinowski J."/>
            <person name="Ruckert C."/>
        </authorList>
    </citation>
    <scope>NUCLEOTIDE SEQUENCE</scope>
    <source>
        <strain evidence="8">CGMCC 1.15371</strain>
    </source>
</reference>
<dbReference type="GO" id="GO:0022627">
    <property type="term" value="C:cytosolic small ribosomal subunit"/>
    <property type="evidence" value="ECO:0007669"/>
    <property type="project" value="TreeGrafter"/>
</dbReference>
<proteinExistence type="inferred from homology"/>
<comment type="caution">
    <text evidence="8">The sequence shown here is derived from an EMBL/GenBank/DDBJ whole genome shotgun (WGS) entry which is preliminary data.</text>
</comment>
<dbReference type="PROSITE" id="PS00962">
    <property type="entry name" value="RIBOSOMAL_S2_1"/>
    <property type="match status" value="1"/>
</dbReference>
<evidence type="ECO:0000313" key="9">
    <source>
        <dbReference type="Proteomes" id="UP000628775"/>
    </source>
</evidence>
<dbReference type="PANTHER" id="PTHR12534">
    <property type="entry name" value="30S RIBOSOMAL PROTEIN S2 PROKARYOTIC AND ORGANELLAR"/>
    <property type="match status" value="1"/>
</dbReference>
<evidence type="ECO:0000313" key="8">
    <source>
        <dbReference type="EMBL" id="GGE46316.1"/>
    </source>
</evidence>
<dbReference type="NCBIfam" id="TIGR01011">
    <property type="entry name" value="rpsB_bact"/>
    <property type="match status" value="1"/>
</dbReference>
<sequence length="259" mass="29340">MAVISMKQLLESGVHFGHQTRRWNPKMKPYIFTERNGIYIIDLQKTVKKVEEAYNFVRELAADGGQILFVGTKKQAQDSVKSEAERSGMYYVNHRWLGGTLTNFETIRKRINRLKQIEKMREDGTFDVLPKKEVVGLNKEHERLEKFLGGIKDMERLPDALFVIDPRKERIAIAEAHKLNIPVIAIVDTNCDPDEIDVVIPGNDDAIRAVKLLTGKMADAILEAHQGEENAPEEVVEEAETAEAEEVTEKAAEEEVTAE</sequence>
<keyword evidence="2 5" id="KW-0689">Ribosomal protein</keyword>
<dbReference type="InterPro" id="IPR001865">
    <property type="entry name" value="Ribosomal_uS2"/>
</dbReference>
<comment type="similarity">
    <text evidence="1 5 6">Belongs to the universal ribosomal protein uS2 family.</text>
</comment>
<evidence type="ECO:0000256" key="6">
    <source>
        <dbReference type="RuleBase" id="RU003631"/>
    </source>
</evidence>
<dbReference type="CDD" id="cd01425">
    <property type="entry name" value="RPS2"/>
    <property type="match status" value="1"/>
</dbReference>
<keyword evidence="3 5" id="KW-0687">Ribonucleoprotein</keyword>
<dbReference type="PANTHER" id="PTHR12534:SF0">
    <property type="entry name" value="SMALL RIBOSOMAL SUBUNIT PROTEIN US2M"/>
    <property type="match status" value="1"/>
</dbReference>
<protein>
    <recommendedName>
        <fullName evidence="4 5">Small ribosomal subunit protein uS2</fullName>
    </recommendedName>
</protein>
<dbReference type="Pfam" id="PF00318">
    <property type="entry name" value="Ribosomal_S2"/>
    <property type="match status" value="1"/>
</dbReference>
<dbReference type="InterPro" id="IPR005706">
    <property type="entry name" value="Ribosomal_uS2_bac/mit/plastid"/>
</dbReference>
<evidence type="ECO:0000256" key="5">
    <source>
        <dbReference type="HAMAP-Rule" id="MF_00291"/>
    </source>
</evidence>
<dbReference type="InterPro" id="IPR018130">
    <property type="entry name" value="Ribosomal_uS2_CS"/>
</dbReference>
<dbReference type="Gene3D" id="3.40.50.10490">
    <property type="entry name" value="Glucose-6-phosphate isomerase like protein, domain 1"/>
    <property type="match status" value="1"/>
</dbReference>
<dbReference type="AlphaFoldDB" id="A0A8J3DWA7"/>
<dbReference type="RefSeq" id="WP_188694819.1">
    <property type="nucleotide sequence ID" value="NZ_BMIR01000012.1"/>
</dbReference>
<accession>A0A8J3DWA7</accession>
<dbReference type="SUPFAM" id="SSF52313">
    <property type="entry name" value="Ribosomal protein S2"/>
    <property type="match status" value="1"/>
</dbReference>
<evidence type="ECO:0000256" key="3">
    <source>
        <dbReference type="ARBA" id="ARBA00023274"/>
    </source>
</evidence>
<organism evidence="8 9">
    <name type="scientific">Pullulanibacillus camelliae</name>
    <dbReference type="NCBI Taxonomy" id="1707096"/>
    <lineage>
        <taxon>Bacteria</taxon>
        <taxon>Bacillati</taxon>
        <taxon>Bacillota</taxon>
        <taxon>Bacilli</taxon>
        <taxon>Bacillales</taxon>
        <taxon>Sporolactobacillaceae</taxon>
        <taxon>Pullulanibacillus</taxon>
    </lineage>
</organism>
<evidence type="ECO:0000256" key="4">
    <source>
        <dbReference type="ARBA" id="ARBA00035256"/>
    </source>
</evidence>
<gene>
    <name evidence="5 8" type="primary">rpsB</name>
    <name evidence="8" type="ORF">GCM10011391_26400</name>
</gene>
<evidence type="ECO:0000256" key="7">
    <source>
        <dbReference type="SAM" id="MobiDB-lite"/>
    </source>
</evidence>
<dbReference type="GO" id="GO:0006412">
    <property type="term" value="P:translation"/>
    <property type="evidence" value="ECO:0007669"/>
    <property type="project" value="UniProtKB-UniRule"/>
</dbReference>
<dbReference type="PRINTS" id="PR00395">
    <property type="entry name" value="RIBOSOMALS2"/>
</dbReference>
<dbReference type="InterPro" id="IPR023591">
    <property type="entry name" value="Ribosomal_uS2_flav_dom_sf"/>
</dbReference>
<evidence type="ECO:0000256" key="1">
    <source>
        <dbReference type="ARBA" id="ARBA00006242"/>
    </source>
</evidence>
<dbReference type="EMBL" id="BMIR01000012">
    <property type="protein sequence ID" value="GGE46316.1"/>
    <property type="molecule type" value="Genomic_DNA"/>
</dbReference>
<dbReference type="Proteomes" id="UP000628775">
    <property type="component" value="Unassembled WGS sequence"/>
</dbReference>
<reference evidence="8" key="2">
    <citation type="submission" date="2020-09" db="EMBL/GenBank/DDBJ databases">
        <authorList>
            <person name="Sun Q."/>
            <person name="Zhou Y."/>
        </authorList>
    </citation>
    <scope>NUCLEOTIDE SEQUENCE</scope>
    <source>
        <strain evidence="8">CGMCC 1.15371</strain>
    </source>
</reference>
<dbReference type="HAMAP" id="MF_00291_B">
    <property type="entry name" value="Ribosomal_uS2_B"/>
    <property type="match status" value="1"/>
</dbReference>
<name>A0A8J3DWA7_9BACL</name>
<dbReference type="GO" id="GO:0003735">
    <property type="term" value="F:structural constituent of ribosome"/>
    <property type="evidence" value="ECO:0007669"/>
    <property type="project" value="InterPro"/>
</dbReference>
<dbReference type="PROSITE" id="PS00963">
    <property type="entry name" value="RIBOSOMAL_S2_2"/>
    <property type="match status" value="1"/>
</dbReference>
<feature type="compositionally biased region" description="Acidic residues" evidence="7">
    <location>
        <begin position="230"/>
        <end position="246"/>
    </location>
</feature>
<evidence type="ECO:0000256" key="2">
    <source>
        <dbReference type="ARBA" id="ARBA00022980"/>
    </source>
</evidence>
<feature type="region of interest" description="Disordered" evidence="7">
    <location>
        <begin position="225"/>
        <end position="259"/>
    </location>
</feature>
<dbReference type="FunFam" id="1.10.287.610:FF:000001">
    <property type="entry name" value="30S ribosomal protein S2"/>
    <property type="match status" value="1"/>
</dbReference>
<keyword evidence="9" id="KW-1185">Reference proteome</keyword>